<organism evidence="1 2">
    <name type="scientific">Bradyrhizobium ivorense</name>
    <dbReference type="NCBI Taxonomy" id="2511166"/>
    <lineage>
        <taxon>Bacteria</taxon>
        <taxon>Pseudomonadati</taxon>
        <taxon>Pseudomonadota</taxon>
        <taxon>Alphaproteobacteria</taxon>
        <taxon>Hyphomicrobiales</taxon>
        <taxon>Nitrobacteraceae</taxon>
        <taxon>Bradyrhizobium</taxon>
    </lineage>
</organism>
<comment type="caution">
    <text evidence="1">The sequence shown here is derived from an EMBL/GenBank/DDBJ whole genome shotgun (WGS) entry which is preliminary data.</text>
</comment>
<dbReference type="Proteomes" id="UP000328092">
    <property type="component" value="Unassembled WGS sequence"/>
</dbReference>
<protein>
    <recommendedName>
        <fullName evidence="3">Transposase</fullName>
    </recommendedName>
</protein>
<gene>
    <name evidence="1" type="ORF">CI1B_32180</name>
</gene>
<sequence>MIRFTIDCHGWGSKLAKRIGTKKAKVTVARKMAVILHAIWTDGTEFQANMRTA</sequence>
<keyword evidence="2" id="KW-1185">Reference proteome</keyword>
<dbReference type="AlphaFoldDB" id="A0A508T9L7"/>
<accession>A0A508T9L7</accession>
<evidence type="ECO:0000313" key="1">
    <source>
        <dbReference type="EMBL" id="VIO70564.1"/>
    </source>
</evidence>
<evidence type="ECO:0008006" key="3">
    <source>
        <dbReference type="Google" id="ProtNLM"/>
    </source>
</evidence>
<proteinExistence type="predicted"/>
<reference evidence="1" key="1">
    <citation type="submission" date="2019-02" db="EMBL/GenBank/DDBJ databases">
        <authorList>
            <person name="Pothier F.J."/>
        </authorList>
    </citation>
    <scope>NUCLEOTIDE SEQUENCE</scope>
    <source>
        <strain evidence="1">CI-1B</strain>
    </source>
</reference>
<name>A0A508T9L7_9BRAD</name>
<evidence type="ECO:0000313" key="2">
    <source>
        <dbReference type="Proteomes" id="UP000328092"/>
    </source>
</evidence>
<dbReference type="EMBL" id="CAADFC020000011">
    <property type="protein sequence ID" value="VIO70564.1"/>
    <property type="molecule type" value="Genomic_DNA"/>
</dbReference>